<keyword evidence="8 15" id="KW-0411">Iron-sulfur</keyword>
<comment type="pathway">
    <text evidence="12 15">Amino-acid biosynthesis; L-valine biosynthesis; L-valine from pyruvate: step 3/4.</text>
</comment>
<evidence type="ECO:0000256" key="15">
    <source>
        <dbReference type="HAMAP-Rule" id="MF_00012"/>
    </source>
</evidence>
<dbReference type="PANTHER" id="PTHR21000:SF5">
    <property type="entry name" value="DIHYDROXY-ACID DEHYDRATASE, MITOCHONDRIAL"/>
    <property type="match status" value="1"/>
</dbReference>
<evidence type="ECO:0000313" key="20">
    <source>
        <dbReference type="Proteomes" id="UP000017840"/>
    </source>
</evidence>
<comment type="subunit">
    <text evidence="15">Homodimer.</text>
</comment>
<dbReference type="InterPro" id="IPR050165">
    <property type="entry name" value="DHAD_IlvD/Edd"/>
</dbReference>
<feature type="binding site" evidence="15">
    <location>
        <position position="73"/>
    </location>
    <ligand>
        <name>[2Fe-2S] cluster</name>
        <dbReference type="ChEBI" id="CHEBI:190135"/>
    </ligand>
</feature>
<organism evidence="19 20">
    <name type="scientific">Candidatus Halobonum tyrrellensis G22</name>
    <dbReference type="NCBI Taxonomy" id="1324957"/>
    <lineage>
        <taxon>Archaea</taxon>
        <taxon>Methanobacteriati</taxon>
        <taxon>Methanobacteriota</taxon>
        <taxon>Stenosarchaea group</taxon>
        <taxon>Halobacteria</taxon>
        <taxon>Halobacteriales</taxon>
        <taxon>Haloferacaceae</taxon>
        <taxon>Candidatus Halobonum</taxon>
    </lineage>
</organism>
<feature type="binding site" evidence="15">
    <location>
        <position position="476"/>
    </location>
    <ligand>
        <name>Mg(2+)</name>
        <dbReference type="ChEBI" id="CHEBI:18420"/>
    </ligand>
</feature>
<dbReference type="HAMAP" id="MF_00012">
    <property type="entry name" value="IlvD"/>
    <property type="match status" value="1"/>
</dbReference>
<feature type="binding site" description="via carbamate group" evidence="15">
    <location>
        <position position="148"/>
    </location>
    <ligand>
        <name>Mg(2+)</name>
        <dbReference type="ChEBI" id="CHEBI:18420"/>
    </ligand>
</feature>
<evidence type="ECO:0000256" key="2">
    <source>
        <dbReference type="ARBA" id="ARBA00006486"/>
    </source>
</evidence>
<evidence type="ECO:0000256" key="13">
    <source>
        <dbReference type="ARBA" id="ARBA00029437"/>
    </source>
</evidence>
<evidence type="ECO:0000256" key="3">
    <source>
        <dbReference type="ARBA" id="ARBA00022605"/>
    </source>
</evidence>
<keyword evidence="7 15" id="KW-0408">Iron</keyword>
<accession>V4HK08</accession>
<dbReference type="PATRIC" id="fig|1324957.4.peg.2004"/>
<dbReference type="UniPathway" id="UPA00047">
    <property type="reaction ID" value="UER00057"/>
</dbReference>
<comment type="caution">
    <text evidence="19">The sequence shown here is derived from an EMBL/GenBank/DDBJ whole genome shotgun (WGS) entry which is preliminary data.</text>
</comment>
<dbReference type="NCBIfam" id="TIGR00110">
    <property type="entry name" value="ilvD"/>
    <property type="match status" value="1"/>
</dbReference>
<evidence type="ECO:0000256" key="7">
    <source>
        <dbReference type="ARBA" id="ARBA00023004"/>
    </source>
</evidence>
<evidence type="ECO:0000313" key="19">
    <source>
        <dbReference type="EMBL" id="ESP88259.1"/>
    </source>
</evidence>
<keyword evidence="3 15" id="KW-0028">Amino-acid biosynthesis</keyword>
<dbReference type="PROSITE" id="PS00886">
    <property type="entry name" value="ILVD_EDD_1"/>
    <property type="match status" value="1"/>
</dbReference>
<feature type="active site" description="Proton acceptor" evidence="15">
    <location>
        <position position="502"/>
    </location>
</feature>
<keyword evidence="20" id="KW-1185">Reference proteome</keyword>
<dbReference type="NCBIfam" id="NF002068">
    <property type="entry name" value="PRK00911.1"/>
    <property type="match status" value="1"/>
</dbReference>
<comment type="function">
    <text evidence="15">Functions in the biosynthesis of branched-chain amino acids. Catalyzes the dehydration of (2R,3R)-2,3-dihydroxy-3-methylpentanoate (2,3-dihydroxy-3-methylvalerate) into 2-oxo-3-methylpentanoate (2-oxo-3-methylvalerate) and of (2R)-2,3-dihydroxy-3-methylbutanoate (2,3-dihydroxyisovalerate) into 2-oxo-3-methylbutanoate (2-oxoisovalerate), the penultimate precursor to L-isoleucine and L-valine, respectively.</text>
</comment>
<comment type="pathway">
    <text evidence="13 15">Amino-acid biosynthesis; L-isoleucine biosynthesis; L-isoleucine from 2-oxobutanoate: step 3/4.</text>
</comment>
<dbReference type="InterPro" id="IPR056740">
    <property type="entry name" value="ILV_EDD_C"/>
</dbReference>
<evidence type="ECO:0000256" key="11">
    <source>
        <dbReference type="ARBA" id="ARBA00029304"/>
    </source>
</evidence>
<feature type="domain" description="Dihydroxy-acid/6-phosphogluconate dehydratase C-terminal" evidence="18">
    <location>
        <begin position="396"/>
        <end position="583"/>
    </location>
</feature>
<dbReference type="GO" id="GO:0000287">
    <property type="term" value="F:magnesium ion binding"/>
    <property type="evidence" value="ECO:0007669"/>
    <property type="project" value="UniProtKB-UniRule"/>
</dbReference>
<evidence type="ECO:0000256" key="6">
    <source>
        <dbReference type="ARBA" id="ARBA00022842"/>
    </source>
</evidence>
<keyword evidence="6 15" id="KW-0460">Magnesium</keyword>
<dbReference type="EC" id="4.2.1.9" evidence="14 15"/>
<dbReference type="PANTHER" id="PTHR21000">
    <property type="entry name" value="DIHYDROXY-ACID DEHYDRATASE DAD"/>
    <property type="match status" value="1"/>
</dbReference>
<name>V4HK08_9EURY</name>
<dbReference type="OrthoDB" id="8674at2157"/>
<dbReference type="InterPro" id="IPR020558">
    <property type="entry name" value="DiOHA_6PGluconate_deHydtase_CS"/>
</dbReference>
<dbReference type="SUPFAM" id="SSF52016">
    <property type="entry name" value="LeuD/IlvD-like"/>
    <property type="match status" value="1"/>
</dbReference>
<dbReference type="UniPathway" id="UPA00049">
    <property type="reaction ID" value="UER00061"/>
</dbReference>
<feature type="domain" description="Dihydroxy-acid/6-phosphogluconate dehydratase N-terminal" evidence="17">
    <location>
        <begin position="59"/>
        <end position="374"/>
    </location>
</feature>
<comment type="catalytic activity">
    <reaction evidence="15">
        <text>(2R,3R)-2,3-dihydroxy-3-methylpentanoate = (S)-3-methyl-2-oxopentanoate + H2O</text>
        <dbReference type="Rhea" id="RHEA:27694"/>
        <dbReference type="ChEBI" id="CHEBI:15377"/>
        <dbReference type="ChEBI" id="CHEBI:35146"/>
        <dbReference type="ChEBI" id="CHEBI:49258"/>
        <dbReference type="EC" id="4.2.1.9"/>
    </reaction>
</comment>
<dbReference type="RefSeq" id="WP_023394556.1">
    <property type="nucleotide sequence ID" value="NZ_ASGZ01000030.1"/>
</dbReference>
<keyword evidence="10 15" id="KW-0100">Branched-chain amino acid biosynthesis</keyword>
<comment type="cofactor">
    <cofactor evidence="1 15">
        <name>Mg(2+)</name>
        <dbReference type="ChEBI" id="CHEBI:18420"/>
    </cofactor>
</comment>
<dbReference type="InterPro" id="IPR000581">
    <property type="entry name" value="ILV_EDD_N"/>
</dbReference>
<comment type="similarity">
    <text evidence="2 15">Belongs to the IlvD/Edd family.</text>
</comment>
<comment type="catalytic activity">
    <reaction evidence="11">
        <text>(2R)-2,3-dihydroxy-3-methylbutanoate = 3-methyl-2-oxobutanoate + H2O</text>
        <dbReference type="Rhea" id="RHEA:24809"/>
        <dbReference type="ChEBI" id="CHEBI:11851"/>
        <dbReference type="ChEBI" id="CHEBI:15377"/>
        <dbReference type="ChEBI" id="CHEBI:49072"/>
        <dbReference type="EC" id="4.2.1.9"/>
    </reaction>
    <physiologicalReaction direction="left-to-right" evidence="11">
        <dbReference type="Rhea" id="RHEA:24810"/>
    </physiologicalReaction>
</comment>
<evidence type="ECO:0000256" key="16">
    <source>
        <dbReference type="SAM" id="MobiDB-lite"/>
    </source>
</evidence>
<dbReference type="EMBL" id="ASGZ01000030">
    <property type="protein sequence ID" value="ESP88259.1"/>
    <property type="molecule type" value="Genomic_DNA"/>
</dbReference>
<evidence type="ECO:0000256" key="5">
    <source>
        <dbReference type="ARBA" id="ARBA00022723"/>
    </source>
</evidence>
<dbReference type="Proteomes" id="UP000017840">
    <property type="component" value="Unassembled WGS sequence"/>
</dbReference>
<evidence type="ECO:0000256" key="10">
    <source>
        <dbReference type="ARBA" id="ARBA00023304"/>
    </source>
</evidence>
<evidence type="ECO:0000259" key="17">
    <source>
        <dbReference type="Pfam" id="PF00920"/>
    </source>
</evidence>
<keyword evidence="5 15" id="KW-0479">Metal-binding</keyword>
<evidence type="ECO:0000256" key="12">
    <source>
        <dbReference type="ARBA" id="ARBA00029436"/>
    </source>
</evidence>
<dbReference type="Pfam" id="PF24877">
    <property type="entry name" value="ILV_EDD_C"/>
    <property type="match status" value="1"/>
</dbReference>
<dbReference type="Gene3D" id="3.50.30.80">
    <property type="entry name" value="IlvD/EDD C-terminal domain-like"/>
    <property type="match status" value="1"/>
</dbReference>
<evidence type="ECO:0000256" key="8">
    <source>
        <dbReference type="ARBA" id="ARBA00023014"/>
    </source>
</evidence>
<feature type="binding site" evidence="15">
    <location>
        <position position="105"/>
    </location>
    <ligand>
        <name>Mg(2+)</name>
        <dbReference type="ChEBI" id="CHEBI:18420"/>
    </ligand>
</feature>
<keyword evidence="9 15" id="KW-0456">Lyase</keyword>
<dbReference type="AlphaFoldDB" id="V4HK08"/>
<dbReference type="InterPro" id="IPR004404">
    <property type="entry name" value="DihydroxyA_deHydtase"/>
</dbReference>
<comment type="caution">
    <text evidence="15">Lacks conserved residue(s) required for the propagation of feature annotation.</text>
</comment>
<protein>
    <recommendedName>
        <fullName evidence="14 15">Dihydroxy-acid dehydratase</fullName>
        <shortName evidence="15">DAD</shortName>
        <ecNumber evidence="14 15">4.2.1.9</ecNumber>
    </recommendedName>
</protein>
<feature type="compositionally biased region" description="Basic and acidic residues" evidence="16">
    <location>
        <begin position="1"/>
        <end position="17"/>
    </location>
</feature>
<dbReference type="FunFam" id="3.50.30.80:FF:000001">
    <property type="entry name" value="Dihydroxy-acid dehydratase"/>
    <property type="match status" value="1"/>
</dbReference>
<dbReference type="PROSITE" id="PS00887">
    <property type="entry name" value="ILVD_EDD_2"/>
    <property type="match status" value="1"/>
</dbReference>
<feature type="binding site" evidence="15">
    <location>
        <position position="147"/>
    </location>
    <ligand>
        <name>Mg(2+)</name>
        <dbReference type="ChEBI" id="CHEBI:18420"/>
    </ligand>
</feature>
<dbReference type="eggNOG" id="arCOG04045">
    <property type="taxonomic scope" value="Archaea"/>
</dbReference>
<feature type="compositionally biased region" description="Basic and acidic residues" evidence="16">
    <location>
        <begin position="24"/>
        <end position="37"/>
    </location>
</feature>
<reference evidence="19 20" key="1">
    <citation type="journal article" date="2013" name="Genome Announc.">
        <title>Draft Genome Sequence of 'Candidatus Halobonum tyrrellensis' Strain G22, Isolated from the Hypersaline Waters of Lake Tyrrell, Australia.</title>
        <authorList>
            <person name="Ugalde J.A."/>
            <person name="Narasingarao P."/>
            <person name="Kuo S."/>
            <person name="Podell S."/>
            <person name="Allen E.E."/>
        </authorList>
    </citation>
    <scope>NUCLEOTIDE SEQUENCE [LARGE SCALE GENOMIC DNA]</scope>
    <source>
        <strain evidence="19 20">G22</strain>
    </source>
</reference>
<dbReference type="SUPFAM" id="SSF143975">
    <property type="entry name" value="IlvD/EDD N-terminal domain-like"/>
    <property type="match status" value="1"/>
</dbReference>
<evidence type="ECO:0000256" key="14">
    <source>
        <dbReference type="ARBA" id="ARBA00029490"/>
    </source>
</evidence>
<keyword evidence="4 15" id="KW-0001">2Fe-2S</keyword>
<evidence type="ECO:0000256" key="9">
    <source>
        <dbReference type="ARBA" id="ARBA00023239"/>
    </source>
</evidence>
<comment type="cofactor">
    <cofactor evidence="15">
        <name>[2Fe-2S] cluster</name>
        <dbReference type="ChEBI" id="CHEBI:190135"/>
    </cofactor>
    <text evidence="15">Binds 1 [2Fe-2S] cluster per subunit. This cluster acts as a Lewis acid cofactor.</text>
</comment>
<dbReference type="GO" id="GO:0051537">
    <property type="term" value="F:2 iron, 2 sulfur cluster binding"/>
    <property type="evidence" value="ECO:0007669"/>
    <property type="project" value="UniProtKB-UniRule"/>
</dbReference>
<feature type="modified residue" description="N6-carboxylysine" evidence="15">
    <location>
        <position position="148"/>
    </location>
</feature>
<dbReference type="GO" id="GO:0009099">
    <property type="term" value="P:L-valine biosynthetic process"/>
    <property type="evidence" value="ECO:0007669"/>
    <property type="project" value="UniProtKB-UniRule"/>
</dbReference>
<evidence type="ECO:0000256" key="1">
    <source>
        <dbReference type="ARBA" id="ARBA00001946"/>
    </source>
</evidence>
<feature type="region of interest" description="Disordered" evidence="16">
    <location>
        <begin position="1"/>
        <end position="37"/>
    </location>
</feature>
<sequence length="595" mass="63230">MSEQQRRDREERARADADAFAGEKSSDLRSHEVTEGAERAPHRAMFRAMGYDDADLSSPMVGIPNPAADVTPCNVHLDDVADAAREGIEAAEGMPIEFGTVTVSDAISMGTEGMKASLVSREVIADSVELVSFGERMDALVTVAGCDKNLPGMMMAAVRTDLPSVFLYGGSILPGEHDGRDITVQNVFEGVGTYAEGEMSAEELDEMERHACPGAGSCGGMFTANTMASISEALGFAPLGSASPLAESEERYDEARRAGELVLDCVEADRRPSDILSKESFENAIAVQVAMGGSTNAVLHLLALAAEAGVDLDIEEFDEISRRTPKIANLQPGGTRVMEDLDDIGGVPVVMRRLLEGGYLHGDAMTVTGRTLAEELEHLEAEGRLPADEEIDADFLYTVDDPYSAEGAIKILTGNLAPDGAVLKVTGDDKFHHEGPARVFEAEEEAMEYVQSGRIESGDVLVIRNEGPRGGPGMREMLGVTAAVVGAGHEDDVALLTDGRFSGATRGPMIGHVAPEAEEGGPIGLVEDGDTVTVDIPERELSVDASDAELDRRADEWERPEPAYEGGVFAKYARDFGSAANGAVTNPAAKRTQRE</sequence>
<evidence type="ECO:0000256" key="4">
    <source>
        <dbReference type="ARBA" id="ARBA00022714"/>
    </source>
</evidence>
<dbReference type="Pfam" id="PF00920">
    <property type="entry name" value="ILVD_EDD_N"/>
    <property type="match status" value="1"/>
</dbReference>
<dbReference type="GO" id="GO:0004160">
    <property type="term" value="F:dihydroxy-acid dehydratase activity"/>
    <property type="evidence" value="ECO:0007669"/>
    <property type="project" value="UniProtKB-UniRule"/>
</dbReference>
<evidence type="ECO:0000259" key="18">
    <source>
        <dbReference type="Pfam" id="PF24877"/>
    </source>
</evidence>
<proteinExistence type="inferred from homology"/>
<gene>
    <name evidence="15" type="primary">ilvD</name>
    <name evidence="19" type="ORF">K933_09861</name>
</gene>
<dbReference type="STRING" id="1324957.K933_09861"/>
<dbReference type="GO" id="GO:0009097">
    <property type="term" value="P:isoleucine biosynthetic process"/>
    <property type="evidence" value="ECO:0007669"/>
    <property type="project" value="UniProtKB-UniRule"/>
</dbReference>
<dbReference type="InterPro" id="IPR042096">
    <property type="entry name" value="Dihydro-acid_dehy_C"/>
</dbReference>
<dbReference type="InterPro" id="IPR037237">
    <property type="entry name" value="IlvD/EDD_N"/>
</dbReference>